<sequence>MTFVDDFKPQHFRLTAESDTFWRVTFDNPPVNVIGPEMMKDLKDLLTELEGNDTVNVVVFDSADPDFYLAHYDLAADPAIAEALPSPTGYAAWVDITVRISKLAAVTISAIRGIARGAGSEFVLATDIRFASREKAVLGQMEVGFTALPGGGAAGRLPALVGRGRAFEILLGGGDFDGEQAAEYGYVNRAIRDDQFVEFVDAYATRVSKWDHRVLGEIKDFINKYTRLADDEYPLHSDKFWGAAGLPGFQAISRQLFEAGLQTRSPIEYNLGEDIVEIAARNK</sequence>
<reference evidence="3" key="1">
    <citation type="journal article" date="2019" name="Int. J. Syst. Evol. Microbiol.">
        <title>The Global Catalogue of Microorganisms (GCM) 10K type strain sequencing project: providing services to taxonomists for standard genome sequencing and annotation.</title>
        <authorList>
            <consortium name="The Broad Institute Genomics Platform"/>
            <consortium name="The Broad Institute Genome Sequencing Center for Infectious Disease"/>
            <person name="Wu L."/>
            <person name="Ma J."/>
        </authorList>
    </citation>
    <scope>NUCLEOTIDE SEQUENCE [LARGE SCALE GENOMIC DNA]</scope>
    <source>
        <strain evidence="3">CGMCC 4.7367</strain>
    </source>
</reference>
<organism evidence="2 3">
    <name type="scientific">Lentzea cavernae</name>
    <dbReference type="NCBI Taxonomy" id="2020703"/>
    <lineage>
        <taxon>Bacteria</taxon>
        <taxon>Bacillati</taxon>
        <taxon>Actinomycetota</taxon>
        <taxon>Actinomycetes</taxon>
        <taxon>Pseudonocardiales</taxon>
        <taxon>Pseudonocardiaceae</taxon>
        <taxon>Lentzea</taxon>
    </lineage>
</organism>
<name>A0ABQ3M536_9PSEU</name>
<dbReference type="InterPro" id="IPR029045">
    <property type="entry name" value="ClpP/crotonase-like_dom_sf"/>
</dbReference>
<dbReference type="Proteomes" id="UP000605568">
    <property type="component" value="Unassembled WGS sequence"/>
</dbReference>
<keyword evidence="3" id="KW-1185">Reference proteome</keyword>
<dbReference type="CDD" id="cd06558">
    <property type="entry name" value="crotonase-like"/>
    <property type="match status" value="1"/>
</dbReference>
<dbReference type="PROSITE" id="PS00166">
    <property type="entry name" value="ENOYL_COA_HYDRATASE"/>
    <property type="match status" value="1"/>
</dbReference>
<dbReference type="SUPFAM" id="SSF52096">
    <property type="entry name" value="ClpP/crotonase"/>
    <property type="match status" value="1"/>
</dbReference>
<dbReference type="PANTHER" id="PTHR43459">
    <property type="entry name" value="ENOYL-COA HYDRATASE"/>
    <property type="match status" value="1"/>
</dbReference>
<dbReference type="PANTHER" id="PTHR43459:SF1">
    <property type="entry name" value="EG:BACN32G11.4 PROTEIN"/>
    <property type="match status" value="1"/>
</dbReference>
<dbReference type="InterPro" id="IPR018376">
    <property type="entry name" value="Enoyl-CoA_hyd/isom_CS"/>
</dbReference>
<protein>
    <submittedName>
        <fullName evidence="2">Enoyl-CoA hydratase</fullName>
    </submittedName>
</protein>
<proteinExistence type="inferred from homology"/>
<dbReference type="EMBL" id="BNAR01000002">
    <property type="protein sequence ID" value="GHH32355.1"/>
    <property type="molecule type" value="Genomic_DNA"/>
</dbReference>
<evidence type="ECO:0000313" key="3">
    <source>
        <dbReference type="Proteomes" id="UP000605568"/>
    </source>
</evidence>
<evidence type="ECO:0000313" key="2">
    <source>
        <dbReference type="EMBL" id="GHH32355.1"/>
    </source>
</evidence>
<evidence type="ECO:0000256" key="1">
    <source>
        <dbReference type="RuleBase" id="RU003707"/>
    </source>
</evidence>
<dbReference type="RefSeq" id="WP_191296646.1">
    <property type="nucleotide sequence ID" value="NZ_BNAR01000002.1"/>
</dbReference>
<dbReference type="Pfam" id="PF00378">
    <property type="entry name" value="ECH_1"/>
    <property type="match status" value="1"/>
</dbReference>
<comment type="caution">
    <text evidence="2">The sequence shown here is derived from an EMBL/GenBank/DDBJ whole genome shotgun (WGS) entry which is preliminary data.</text>
</comment>
<comment type="similarity">
    <text evidence="1">Belongs to the enoyl-CoA hydratase/isomerase family.</text>
</comment>
<dbReference type="Gene3D" id="3.90.226.10">
    <property type="entry name" value="2-enoyl-CoA Hydratase, Chain A, domain 1"/>
    <property type="match status" value="1"/>
</dbReference>
<accession>A0ABQ3M536</accession>
<gene>
    <name evidence="2" type="ORF">GCM10017774_13140</name>
</gene>
<dbReference type="InterPro" id="IPR001753">
    <property type="entry name" value="Enoyl-CoA_hydra/iso"/>
</dbReference>